<evidence type="ECO:0000313" key="1">
    <source>
        <dbReference type="EMBL" id="GAA5795410.1"/>
    </source>
</evidence>
<organism evidence="1 2">
    <name type="scientific">Helicostylum pulchrum</name>
    <dbReference type="NCBI Taxonomy" id="562976"/>
    <lineage>
        <taxon>Eukaryota</taxon>
        <taxon>Fungi</taxon>
        <taxon>Fungi incertae sedis</taxon>
        <taxon>Mucoromycota</taxon>
        <taxon>Mucoromycotina</taxon>
        <taxon>Mucoromycetes</taxon>
        <taxon>Mucorales</taxon>
        <taxon>Mucorineae</taxon>
        <taxon>Mucoraceae</taxon>
        <taxon>Helicostylum</taxon>
    </lineage>
</organism>
<keyword evidence="2" id="KW-1185">Reference proteome</keyword>
<proteinExistence type="predicted"/>
<evidence type="ECO:0000313" key="2">
    <source>
        <dbReference type="Proteomes" id="UP001476247"/>
    </source>
</evidence>
<gene>
    <name evidence="1" type="ORF">HPULCUR_000767</name>
</gene>
<dbReference type="Proteomes" id="UP001476247">
    <property type="component" value="Unassembled WGS sequence"/>
</dbReference>
<protein>
    <submittedName>
        <fullName evidence="1">Uncharacterized protein</fullName>
    </submittedName>
</protein>
<dbReference type="EMBL" id="BAABUJ010000004">
    <property type="protein sequence ID" value="GAA5795410.1"/>
    <property type="molecule type" value="Genomic_DNA"/>
</dbReference>
<sequence>MQKLYSSVDSINPFDHRSELPYIKPVTHKLSVFQTRPSEHLEDWYRTNVYGDLFDFIFSVKSGYESKRFIFTHAAGLNDGLFCEDKSTTKKSIKDNKKAKNFKYTTAISRQFNRLKLRIKPTKIISDVTLHTNLKEVDIPNNEQSRMVLLNSEIIKVMIDIAKEDDLIFLTACRISDEHFGENSSCYDDSSPLLDLRVESSFIKLQKFK</sequence>
<accession>A0ABP9XMG9</accession>
<name>A0ABP9XMG9_9FUNG</name>
<comment type="caution">
    <text evidence="1">The sequence shown here is derived from an EMBL/GenBank/DDBJ whole genome shotgun (WGS) entry which is preliminary data.</text>
</comment>
<reference evidence="1 2" key="1">
    <citation type="submission" date="2024-04" db="EMBL/GenBank/DDBJ databases">
        <title>genome sequences of Mucor flavus KT1a and Helicostylum pulchrum KT1b strains isolation_sourced from the surface of a dry-aged beef.</title>
        <authorList>
            <person name="Toyotome T."/>
            <person name="Hosono M."/>
            <person name="Torimaru M."/>
            <person name="Fukuda K."/>
            <person name="Mikami N."/>
        </authorList>
    </citation>
    <scope>NUCLEOTIDE SEQUENCE [LARGE SCALE GENOMIC DNA]</scope>
    <source>
        <strain evidence="1 2">KT1b</strain>
    </source>
</reference>